<keyword evidence="3" id="KW-1185">Reference proteome</keyword>
<dbReference type="Proteomes" id="UP000054144">
    <property type="component" value="Unassembled WGS sequence"/>
</dbReference>
<evidence type="ECO:0000256" key="1">
    <source>
        <dbReference type="SAM" id="MobiDB-lite"/>
    </source>
</evidence>
<organism evidence="2 3">
    <name type="scientific">Fistulina hepatica ATCC 64428</name>
    <dbReference type="NCBI Taxonomy" id="1128425"/>
    <lineage>
        <taxon>Eukaryota</taxon>
        <taxon>Fungi</taxon>
        <taxon>Dikarya</taxon>
        <taxon>Basidiomycota</taxon>
        <taxon>Agaricomycotina</taxon>
        <taxon>Agaricomycetes</taxon>
        <taxon>Agaricomycetidae</taxon>
        <taxon>Agaricales</taxon>
        <taxon>Fistulinaceae</taxon>
        <taxon>Fistulina</taxon>
    </lineage>
</organism>
<gene>
    <name evidence="2" type="ORF">FISHEDRAFT_70884</name>
</gene>
<name>A0A0D7AIW7_9AGAR</name>
<dbReference type="OrthoDB" id="3045787at2759"/>
<feature type="region of interest" description="Disordered" evidence="1">
    <location>
        <begin position="196"/>
        <end position="259"/>
    </location>
</feature>
<evidence type="ECO:0000313" key="2">
    <source>
        <dbReference type="EMBL" id="KIY51241.1"/>
    </source>
</evidence>
<feature type="compositionally biased region" description="Low complexity" evidence="1">
    <location>
        <begin position="133"/>
        <end position="157"/>
    </location>
</feature>
<dbReference type="EMBL" id="KN881666">
    <property type="protein sequence ID" value="KIY51241.1"/>
    <property type="molecule type" value="Genomic_DNA"/>
</dbReference>
<sequence length="317" mass="35475">MQLPTTPVRTRFTSSPSPVPNQPQRMSLVQMHPSAMDARRRTIREAKEQAPYAGPTFTPEYLAGWNDVDIDDTDYYFRLRQAEEERRNEEEARLLRARKRARARKGSRARRLQIKLQLSNLRSSSDIPADILSTPRSSESSTVSTASSPLPATPATSEGVERVPPCDRVHFPCTSPGYTPPKPVAHRIIARTHLAEGSYSVPPSPSAQRADSYSYPKRRMGSNRLLSDILKKPSHSPTSRQDVRHDSAPPPVSRKRLAPLKPYNPFVRPRAESLSSIIEDRKSTIDHASGRTTSLGIRRATSSTPVDPTPYRRLVVV</sequence>
<feature type="region of interest" description="Disordered" evidence="1">
    <location>
        <begin position="126"/>
        <end position="165"/>
    </location>
</feature>
<dbReference type="AlphaFoldDB" id="A0A0D7AIW7"/>
<evidence type="ECO:0000313" key="3">
    <source>
        <dbReference type="Proteomes" id="UP000054144"/>
    </source>
</evidence>
<feature type="region of interest" description="Disordered" evidence="1">
    <location>
        <begin position="1"/>
        <end position="24"/>
    </location>
</feature>
<proteinExistence type="predicted"/>
<protein>
    <submittedName>
        <fullName evidence="2">Uncharacterized protein</fullName>
    </submittedName>
</protein>
<reference evidence="2 3" key="1">
    <citation type="journal article" date="2015" name="Fungal Genet. Biol.">
        <title>Evolution of novel wood decay mechanisms in Agaricales revealed by the genome sequences of Fistulina hepatica and Cylindrobasidium torrendii.</title>
        <authorList>
            <person name="Floudas D."/>
            <person name="Held B.W."/>
            <person name="Riley R."/>
            <person name="Nagy L.G."/>
            <person name="Koehler G."/>
            <person name="Ransdell A.S."/>
            <person name="Younus H."/>
            <person name="Chow J."/>
            <person name="Chiniquy J."/>
            <person name="Lipzen A."/>
            <person name="Tritt A."/>
            <person name="Sun H."/>
            <person name="Haridas S."/>
            <person name="LaButti K."/>
            <person name="Ohm R.A."/>
            <person name="Kues U."/>
            <person name="Blanchette R.A."/>
            <person name="Grigoriev I.V."/>
            <person name="Minto R.E."/>
            <person name="Hibbett D.S."/>
        </authorList>
    </citation>
    <scope>NUCLEOTIDE SEQUENCE [LARGE SCALE GENOMIC DNA]</scope>
    <source>
        <strain evidence="2 3">ATCC 64428</strain>
    </source>
</reference>
<accession>A0A0D7AIW7</accession>